<evidence type="ECO:0000256" key="1">
    <source>
        <dbReference type="SAM" id="MobiDB-lite"/>
    </source>
</evidence>
<feature type="non-terminal residue" evidence="2">
    <location>
        <position position="1"/>
    </location>
</feature>
<dbReference type="AlphaFoldDB" id="A0A699VKE2"/>
<organism evidence="2">
    <name type="scientific">Tanacetum cinerariifolium</name>
    <name type="common">Dalmatian daisy</name>
    <name type="synonym">Chrysanthemum cinerariifolium</name>
    <dbReference type="NCBI Taxonomy" id="118510"/>
    <lineage>
        <taxon>Eukaryota</taxon>
        <taxon>Viridiplantae</taxon>
        <taxon>Streptophyta</taxon>
        <taxon>Embryophyta</taxon>
        <taxon>Tracheophyta</taxon>
        <taxon>Spermatophyta</taxon>
        <taxon>Magnoliopsida</taxon>
        <taxon>eudicotyledons</taxon>
        <taxon>Gunneridae</taxon>
        <taxon>Pentapetalae</taxon>
        <taxon>asterids</taxon>
        <taxon>campanulids</taxon>
        <taxon>Asterales</taxon>
        <taxon>Asteraceae</taxon>
        <taxon>Asteroideae</taxon>
        <taxon>Anthemideae</taxon>
        <taxon>Anthemidinae</taxon>
        <taxon>Tanacetum</taxon>
    </lineage>
</organism>
<name>A0A699VKE2_TANCI</name>
<feature type="region of interest" description="Disordered" evidence="1">
    <location>
        <begin position="37"/>
        <end position="72"/>
    </location>
</feature>
<reference evidence="2" key="1">
    <citation type="journal article" date="2019" name="Sci. Rep.">
        <title>Draft genome of Tanacetum cinerariifolium, the natural source of mosquito coil.</title>
        <authorList>
            <person name="Yamashiro T."/>
            <person name="Shiraishi A."/>
            <person name="Satake H."/>
            <person name="Nakayama K."/>
        </authorList>
    </citation>
    <scope>NUCLEOTIDE SEQUENCE</scope>
</reference>
<accession>A0A699VKE2</accession>
<dbReference type="EMBL" id="BKCJ011422166">
    <property type="protein sequence ID" value="GFD32224.1"/>
    <property type="molecule type" value="Genomic_DNA"/>
</dbReference>
<comment type="caution">
    <text evidence="2">The sequence shown here is derived from an EMBL/GenBank/DDBJ whole genome shotgun (WGS) entry which is preliminary data.</text>
</comment>
<feature type="non-terminal residue" evidence="2">
    <location>
        <position position="101"/>
    </location>
</feature>
<protein>
    <submittedName>
        <fullName evidence="2">Uncharacterized protein</fullName>
    </submittedName>
</protein>
<feature type="compositionally biased region" description="Basic and acidic residues" evidence="1">
    <location>
        <begin position="42"/>
        <end position="72"/>
    </location>
</feature>
<gene>
    <name evidence="2" type="ORF">Tci_904193</name>
</gene>
<sequence length="101" mass="11910">KWRSQQQDQLLQRSCKRIETEWNAACKTTLIGMRLLNRTRKKNAEKDQTAKKQKGDELEKENAEKQKLEEQREAEELKRNLKIVPEDEDDVFVNVAPLSSK</sequence>
<evidence type="ECO:0000313" key="2">
    <source>
        <dbReference type="EMBL" id="GFD32224.1"/>
    </source>
</evidence>
<proteinExistence type="predicted"/>